<gene>
    <name evidence="2" type="ORF">BCCH1_29190</name>
</gene>
<feature type="transmembrane region" description="Helical" evidence="1">
    <location>
        <begin position="161"/>
        <end position="181"/>
    </location>
</feature>
<keyword evidence="1" id="KW-0812">Transmembrane</keyword>
<accession>A0A250LAB7</accession>
<reference evidence="2" key="1">
    <citation type="journal article" date="2016" name="Biosci. Biotechnol. Biochem.">
        <title>Bioconversion of AHX to AOH by resting cells of Burkholderia contaminans CH-1.</title>
        <authorList>
            <person name="Choi J.H."/>
            <person name="Kikuchi A."/>
            <person name="Pumkaeo P."/>
            <person name="Hirai H."/>
            <person name="Tokuyama S."/>
            <person name="Kawagishi H."/>
        </authorList>
    </citation>
    <scope>NUCLEOTIDE SEQUENCE</scope>
    <source>
        <strain evidence="2">CH-1</strain>
    </source>
</reference>
<sequence>MSVRYAAGDNAPIPSAIHMSATARTILKAILSIPIAFGLAYPLVHPSEDGGVLGEIAVLGTIGSIVVIAVFLALVYAYASDLRTTLKSVNRGSRAAEPNSVWLMFLLAYNFIEDFFIISNVAKSLEAESRINPALSGLRSFGRISGIGWCLAQVLSLIPNAIGSIAGGVAVFLWVWHWVFVRRTNKMLAGSQVSVATLPGRTGS</sequence>
<evidence type="ECO:0000256" key="1">
    <source>
        <dbReference type="SAM" id="Phobius"/>
    </source>
</evidence>
<name>A0A250LAB7_9BURK</name>
<dbReference type="EMBL" id="AP018358">
    <property type="protein sequence ID" value="BBA40491.1"/>
    <property type="molecule type" value="Genomic_DNA"/>
</dbReference>
<feature type="transmembrane region" description="Helical" evidence="1">
    <location>
        <begin position="56"/>
        <end position="79"/>
    </location>
</feature>
<evidence type="ECO:0000313" key="2">
    <source>
        <dbReference type="EMBL" id="BBA40491.1"/>
    </source>
</evidence>
<feature type="transmembrane region" description="Helical" evidence="1">
    <location>
        <begin position="25"/>
        <end position="44"/>
    </location>
</feature>
<protein>
    <submittedName>
        <fullName evidence="2">Uncharacterized protein</fullName>
    </submittedName>
</protein>
<proteinExistence type="predicted"/>
<feature type="transmembrane region" description="Helical" evidence="1">
    <location>
        <begin position="100"/>
        <end position="122"/>
    </location>
</feature>
<reference evidence="2" key="2">
    <citation type="journal article" date="2017" name="Genome Announc.">
        <title>High-Quality Draft Genome Sequence of Burkholderia contaminans CH-1, a Gram-Negative Bacterium That Metabolizes 2-Azahypoxanthine, a Plant Growth-Regulating Compound.</title>
        <authorList>
            <person name="Choi J.-H."/>
            <person name="Sugiura H."/>
            <person name="Moriuchi R."/>
            <person name="Kawagishi H."/>
            <person name="Dohra H."/>
        </authorList>
    </citation>
    <scope>NUCLEOTIDE SEQUENCE</scope>
    <source>
        <strain evidence="2">CH-1</strain>
    </source>
</reference>
<keyword evidence="1" id="KW-1133">Transmembrane helix</keyword>
<organism evidence="2">
    <name type="scientific">Burkholderia contaminans</name>
    <dbReference type="NCBI Taxonomy" id="488447"/>
    <lineage>
        <taxon>Bacteria</taxon>
        <taxon>Pseudomonadati</taxon>
        <taxon>Pseudomonadota</taxon>
        <taxon>Betaproteobacteria</taxon>
        <taxon>Burkholderiales</taxon>
        <taxon>Burkholderiaceae</taxon>
        <taxon>Burkholderia</taxon>
        <taxon>Burkholderia cepacia complex</taxon>
    </lineage>
</organism>
<keyword evidence="1" id="KW-0472">Membrane</keyword>
<dbReference type="AlphaFoldDB" id="A0A250LAB7"/>